<accession>A0A0D0A4A8</accession>
<dbReference type="OrthoDB" id="2656072at2759"/>
<reference evidence="1 2" key="1">
    <citation type="submission" date="2014-04" db="EMBL/GenBank/DDBJ databases">
        <authorList>
            <consortium name="DOE Joint Genome Institute"/>
            <person name="Kuo A."/>
            <person name="Ruytinx J."/>
            <person name="Rineau F."/>
            <person name="Colpaert J."/>
            <person name="Kohler A."/>
            <person name="Nagy L.G."/>
            <person name="Floudas D."/>
            <person name="Copeland A."/>
            <person name="Barry K.W."/>
            <person name="Cichocki N."/>
            <person name="Veneault-Fourrey C."/>
            <person name="LaButti K."/>
            <person name="Lindquist E.A."/>
            <person name="Lipzen A."/>
            <person name="Lundell T."/>
            <person name="Morin E."/>
            <person name="Murat C."/>
            <person name="Sun H."/>
            <person name="Tunlid A."/>
            <person name="Henrissat B."/>
            <person name="Grigoriev I.V."/>
            <person name="Hibbett D.S."/>
            <person name="Martin F."/>
            <person name="Nordberg H.P."/>
            <person name="Cantor M.N."/>
            <person name="Hua S.X."/>
        </authorList>
    </citation>
    <scope>NUCLEOTIDE SEQUENCE [LARGE SCALE GENOMIC DNA]</scope>
    <source>
        <strain evidence="1 2">UH-Slu-Lm8-n1</strain>
    </source>
</reference>
<feature type="non-terminal residue" evidence="1">
    <location>
        <position position="93"/>
    </location>
</feature>
<evidence type="ECO:0000313" key="2">
    <source>
        <dbReference type="Proteomes" id="UP000054485"/>
    </source>
</evidence>
<dbReference type="HOGENOM" id="CLU_137509_0_0_1"/>
<reference evidence="2" key="2">
    <citation type="submission" date="2015-01" db="EMBL/GenBank/DDBJ databases">
        <title>Evolutionary Origins and Diversification of the Mycorrhizal Mutualists.</title>
        <authorList>
            <consortium name="DOE Joint Genome Institute"/>
            <consortium name="Mycorrhizal Genomics Consortium"/>
            <person name="Kohler A."/>
            <person name="Kuo A."/>
            <person name="Nagy L.G."/>
            <person name="Floudas D."/>
            <person name="Copeland A."/>
            <person name="Barry K.W."/>
            <person name="Cichocki N."/>
            <person name="Veneault-Fourrey C."/>
            <person name="LaButti K."/>
            <person name="Lindquist E.A."/>
            <person name="Lipzen A."/>
            <person name="Lundell T."/>
            <person name="Morin E."/>
            <person name="Murat C."/>
            <person name="Riley R."/>
            <person name="Ohm R."/>
            <person name="Sun H."/>
            <person name="Tunlid A."/>
            <person name="Henrissat B."/>
            <person name="Grigoriev I.V."/>
            <person name="Hibbett D.S."/>
            <person name="Martin F."/>
        </authorList>
    </citation>
    <scope>NUCLEOTIDE SEQUENCE [LARGE SCALE GENOMIC DNA]</scope>
    <source>
        <strain evidence="2">UH-Slu-Lm8-n1</strain>
    </source>
</reference>
<keyword evidence="2" id="KW-1185">Reference proteome</keyword>
<dbReference type="InParanoid" id="A0A0D0A4A8"/>
<dbReference type="EMBL" id="KN836042">
    <property type="protein sequence ID" value="KIK33049.1"/>
    <property type="molecule type" value="Genomic_DNA"/>
</dbReference>
<protein>
    <submittedName>
        <fullName evidence="1">Uncharacterized protein</fullName>
    </submittedName>
</protein>
<evidence type="ECO:0000313" key="1">
    <source>
        <dbReference type="EMBL" id="KIK33049.1"/>
    </source>
</evidence>
<organism evidence="1 2">
    <name type="scientific">Suillus luteus UH-Slu-Lm8-n1</name>
    <dbReference type="NCBI Taxonomy" id="930992"/>
    <lineage>
        <taxon>Eukaryota</taxon>
        <taxon>Fungi</taxon>
        <taxon>Dikarya</taxon>
        <taxon>Basidiomycota</taxon>
        <taxon>Agaricomycotina</taxon>
        <taxon>Agaricomycetes</taxon>
        <taxon>Agaricomycetidae</taxon>
        <taxon>Boletales</taxon>
        <taxon>Suillineae</taxon>
        <taxon>Suillaceae</taxon>
        <taxon>Suillus</taxon>
    </lineage>
</organism>
<sequence length="93" mass="11012">YHDHRIRRDRIEDQMVHWNLQIDRLVAAYLEYRSRDSGDGMPILGDIADGPLLDTTDCLSIDDIELVDIFKRTRSSFRSPVSHRYPNETLIYY</sequence>
<gene>
    <name evidence="1" type="ORF">CY34DRAFT_38119</name>
</gene>
<dbReference type="Proteomes" id="UP000054485">
    <property type="component" value="Unassembled WGS sequence"/>
</dbReference>
<name>A0A0D0A4A8_9AGAM</name>
<feature type="non-terminal residue" evidence="1">
    <location>
        <position position="1"/>
    </location>
</feature>
<proteinExistence type="predicted"/>
<dbReference type="AlphaFoldDB" id="A0A0D0A4A8"/>